<feature type="DNA-binding region" description="OmpR/PhoB-type" evidence="9">
    <location>
        <begin position="126"/>
        <end position="232"/>
    </location>
</feature>
<dbReference type="RefSeq" id="WP_012786234.1">
    <property type="nucleotide sequence ID" value="NC_013131.1"/>
</dbReference>
<gene>
    <name evidence="13" type="ordered locus">Caci_2021</name>
</gene>
<dbReference type="FunFam" id="3.40.50.2300:FF:000021">
    <property type="entry name" value="Two-component system response regulator KdpE"/>
    <property type="match status" value="1"/>
</dbReference>
<keyword evidence="5" id="KW-0805">Transcription regulation</keyword>
<accession>C7QFW4</accession>
<keyword evidence="6 9" id="KW-0238">DNA-binding</keyword>
<dbReference type="PROSITE" id="PS51755">
    <property type="entry name" value="OMPR_PHOB"/>
    <property type="match status" value="1"/>
</dbReference>
<evidence type="ECO:0000256" key="8">
    <source>
        <dbReference type="PROSITE-ProRule" id="PRU00169"/>
    </source>
</evidence>
<dbReference type="HOGENOM" id="CLU_000445_30_8_11"/>
<keyword evidence="2" id="KW-0963">Cytoplasm</keyword>
<evidence type="ECO:0000256" key="9">
    <source>
        <dbReference type="PROSITE-ProRule" id="PRU01091"/>
    </source>
</evidence>
<evidence type="ECO:0000256" key="2">
    <source>
        <dbReference type="ARBA" id="ARBA00022490"/>
    </source>
</evidence>
<evidence type="ECO:0000256" key="3">
    <source>
        <dbReference type="ARBA" id="ARBA00022553"/>
    </source>
</evidence>
<evidence type="ECO:0000259" key="11">
    <source>
        <dbReference type="PROSITE" id="PS50110"/>
    </source>
</evidence>
<keyword evidence="4" id="KW-0902">Two-component regulatory system</keyword>
<dbReference type="Pfam" id="PF00486">
    <property type="entry name" value="Trans_reg_C"/>
    <property type="match status" value="1"/>
</dbReference>
<dbReference type="Proteomes" id="UP000000851">
    <property type="component" value="Chromosome"/>
</dbReference>
<feature type="region of interest" description="Disordered" evidence="10">
    <location>
        <begin position="213"/>
        <end position="236"/>
    </location>
</feature>
<dbReference type="KEGG" id="cai:Caci_2021"/>
<evidence type="ECO:0000313" key="14">
    <source>
        <dbReference type="Proteomes" id="UP000000851"/>
    </source>
</evidence>
<dbReference type="SUPFAM" id="SSF52172">
    <property type="entry name" value="CheY-like"/>
    <property type="match status" value="1"/>
</dbReference>
<evidence type="ECO:0000313" key="13">
    <source>
        <dbReference type="EMBL" id="ACU70941.1"/>
    </source>
</evidence>
<dbReference type="InterPro" id="IPR001789">
    <property type="entry name" value="Sig_transdc_resp-reg_receiver"/>
</dbReference>
<dbReference type="GO" id="GO:0000987">
    <property type="term" value="F:cis-regulatory region sequence-specific DNA binding"/>
    <property type="evidence" value="ECO:0007669"/>
    <property type="project" value="UniProtKB-ARBA"/>
</dbReference>
<keyword evidence="7" id="KW-0804">Transcription</keyword>
<evidence type="ECO:0000256" key="1">
    <source>
        <dbReference type="ARBA" id="ARBA00004496"/>
    </source>
</evidence>
<dbReference type="InParanoid" id="C7QFW4"/>
<dbReference type="GO" id="GO:0042802">
    <property type="term" value="F:identical protein binding"/>
    <property type="evidence" value="ECO:0007669"/>
    <property type="project" value="UniProtKB-ARBA"/>
</dbReference>
<dbReference type="PANTHER" id="PTHR48111">
    <property type="entry name" value="REGULATOR OF RPOS"/>
    <property type="match status" value="1"/>
</dbReference>
<dbReference type="AlphaFoldDB" id="C7QFW4"/>
<dbReference type="InterPro" id="IPR039420">
    <property type="entry name" value="WalR-like"/>
</dbReference>
<dbReference type="Gene3D" id="1.10.10.10">
    <property type="entry name" value="Winged helix-like DNA-binding domain superfamily/Winged helix DNA-binding domain"/>
    <property type="match status" value="1"/>
</dbReference>
<dbReference type="GO" id="GO:0000156">
    <property type="term" value="F:phosphorelay response regulator activity"/>
    <property type="evidence" value="ECO:0007669"/>
    <property type="project" value="TreeGrafter"/>
</dbReference>
<dbReference type="InterPro" id="IPR016032">
    <property type="entry name" value="Sig_transdc_resp-reg_C-effctor"/>
</dbReference>
<feature type="domain" description="OmpR/PhoB-type" evidence="12">
    <location>
        <begin position="126"/>
        <end position="232"/>
    </location>
</feature>
<comment type="subcellular location">
    <subcellularLocation>
        <location evidence="1">Cytoplasm</location>
    </subcellularLocation>
</comment>
<evidence type="ECO:0000256" key="4">
    <source>
        <dbReference type="ARBA" id="ARBA00023012"/>
    </source>
</evidence>
<evidence type="ECO:0000256" key="6">
    <source>
        <dbReference type="ARBA" id="ARBA00023125"/>
    </source>
</evidence>
<evidence type="ECO:0000256" key="7">
    <source>
        <dbReference type="ARBA" id="ARBA00023163"/>
    </source>
</evidence>
<proteinExistence type="predicted"/>
<feature type="domain" description="Response regulatory" evidence="11">
    <location>
        <begin position="3"/>
        <end position="116"/>
    </location>
</feature>
<organism evidence="13 14">
    <name type="scientific">Catenulispora acidiphila (strain DSM 44928 / JCM 14897 / NBRC 102108 / NRRL B-24433 / ID139908)</name>
    <dbReference type="NCBI Taxonomy" id="479433"/>
    <lineage>
        <taxon>Bacteria</taxon>
        <taxon>Bacillati</taxon>
        <taxon>Actinomycetota</taxon>
        <taxon>Actinomycetes</taxon>
        <taxon>Catenulisporales</taxon>
        <taxon>Catenulisporaceae</taxon>
        <taxon>Catenulispora</taxon>
    </lineage>
</organism>
<evidence type="ECO:0000256" key="10">
    <source>
        <dbReference type="SAM" id="MobiDB-lite"/>
    </source>
</evidence>
<dbReference type="InterPro" id="IPR001867">
    <property type="entry name" value="OmpR/PhoB-type_DNA-bd"/>
</dbReference>
<dbReference type="PANTHER" id="PTHR48111:SF50">
    <property type="entry name" value="KDP OPERON TRANSCRIPTIONAL REGULATORY PROTEIN KDPE"/>
    <property type="match status" value="1"/>
</dbReference>
<dbReference type="GO" id="GO:0032993">
    <property type="term" value="C:protein-DNA complex"/>
    <property type="evidence" value="ECO:0007669"/>
    <property type="project" value="TreeGrafter"/>
</dbReference>
<dbReference type="GO" id="GO:0005829">
    <property type="term" value="C:cytosol"/>
    <property type="evidence" value="ECO:0007669"/>
    <property type="project" value="TreeGrafter"/>
</dbReference>
<name>C7QFW4_CATAD</name>
<dbReference type="FunCoup" id="C7QFW4">
    <property type="interactions" value="96"/>
</dbReference>
<dbReference type="STRING" id="479433.Caci_2021"/>
<dbReference type="Pfam" id="PF00072">
    <property type="entry name" value="Response_reg"/>
    <property type="match status" value="1"/>
</dbReference>
<dbReference type="SMART" id="SM00448">
    <property type="entry name" value="REC"/>
    <property type="match status" value="1"/>
</dbReference>
<evidence type="ECO:0000256" key="5">
    <source>
        <dbReference type="ARBA" id="ARBA00023015"/>
    </source>
</evidence>
<dbReference type="InterPro" id="IPR011006">
    <property type="entry name" value="CheY-like_superfamily"/>
</dbReference>
<dbReference type="Gene3D" id="6.10.250.690">
    <property type="match status" value="1"/>
</dbReference>
<keyword evidence="3 8" id="KW-0597">Phosphoprotein</keyword>
<dbReference type="SUPFAM" id="SSF46894">
    <property type="entry name" value="C-terminal effector domain of the bipartite response regulators"/>
    <property type="match status" value="1"/>
</dbReference>
<dbReference type="eggNOG" id="COG0745">
    <property type="taxonomic scope" value="Bacteria"/>
</dbReference>
<dbReference type="InterPro" id="IPR036388">
    <property type="entry name" value="WH-like_DNA-bd_sf"/>
</dbReference>
<dbReference type="GO" id="GO:0045893">
    <property type="term" value="P:positive regulation of DNA-templated transcription"/>
    <property type="evidence" value="ECO:0007669"/>
    <property type="project" value="UniProtKB-ARBA"/>
</dbReference>
<dbReference type="PROSITE" id="PS50110">
    <property type="entry name" value="RESPONSE_REGULATORY"/>
    <property type="match status" value="1"/>
</dbReference>
<dbReference type="EMBL" id="CP001700">
    <property type="protein sequence ID" value="ACU70941.1"/>
    <property type="molecule type" value="Genomic_DNA"/>
</dbReference>
<reference evidence="13 14" key="1">
    <citation type="journal article" date="2009" name="Stand. Genomic Sci.">
        <title>Complete genome sequence of Catenulispora acidiphila type strain (ID 139908).</title>
        <authorList>
            <person name="Copeland A."/>
            <person name="Lapidus A."/>
            <person name="Glavina Del Rio T."/>
            <person name="Nolan M."/>
            <person name="Lucas S."/>
            <person name="Chen F."/>
            <person name="Tice H."/>
            <person name="Cheng J.F."/>
            <person name="Bruce D."/>
            <person name="Goodwin L."/>
            <person name="Pitluck S."/>
            <person name="Mikhailova N."/>
            <person name="Pati A."/>
            <person name="Ivanova N."/>
            <person name="Mavromatis K."/>
            <person name="Chen A."/>
            <person name="Palaniappan K."/>
            <person name="Chain P."/>
            <person name="Land M."/>
            <person name="Hauser L."/>
            <person name="Chang Y.J."/>
            <person name="Jeffries C.D."/>
            <person name="Chertkov O."/>
            <person name="Brettin T."/>
            <person name="Detter J.C."/>
            <person name="Han C."/>
            <person name="Ali Z."/>
            <person name="Tindall B.J."/>
            <person name="Goker M."/>
            <person name="Bristow J."/>
            <person name="Eisen J.A."/>
            <person name="Markowitz V."/>
            <person name="Hugenholtz P."/>
            <person name="Kyrpides N.C."/>
            <person name="Klenk H.P."/>
        </authorList>
    </citation>
    <scope>NUCLEOTIDE SEQUENCE [LARGE SCALE GENOMIC DNA]</scope>
    <source>
        <strain evidence="14">DSM 44928 / JCM 14897 / NBRC 102108 / NRRL B-24433 / ID139908</strain>
    </source>
</reference>
<protein>
    <submittedName>
        <fullName evidence="13">Two component transcriptional regulator, winged helix family</fullName>
    </submittedName>
</protein>
<evidence type="ECO:0000259" key="12">
    <source>
        <dbReference type="PROSITE" id="PS51755"/>
    </source>
</evidence>
<keyword evidence="14" id="KW-1185">Reference proteome</keyword>
<dbReference type="Gene3D" id="3.40.50.2300">
    <property type="match status" value="1"/>
</dbReference>
<dbReference type="OrthoDB" id="9802426at2"/>
<dbReference type="SMART" id="SM00862">
    <property type="entry name" value="Trans_reg_C"/>
    <property type="match status" value="1"/>
</dbReference>
<feature type="modified residue" description="4-aspartylphosphate" evidence="8">
    <location>
        <position position="52"/>
    </location>
</feature>
<dbReference type="CDD" id="cd00383">
    <property type="entry name" value="trans_reg_C"/>
    <property type="match status" value="1"/>
</dbReference>
<sequence>MKRLLVVDDEAQLLVAVRINLSARGYEVSVAPDGTTGLAVAARRPPDLVVLDLGLPDMDGVQVIDGLRGWTTVPILVLSGRTESWDKVEALDAGADDFVTKPFDMDELAARVRSLLRRAEPENATGPVIQVGHHLVDLAARTVKRAPGAPSDVPESVRLTRTEWAVLEMLLRHPDRLVSSKQLLAHVWGTEHEPEGSYLRFYLARLRQKLEPEPSTPRQLLTEPGMGYRFQPLGSP</sequence>